<proteinExistence type="predicted"/>
<evidence type="ECO:0000256" key="1">
    <source>
        <dbReference type="SAM" id="MobiDB-lite"/>
    </source>
</evidence>
<protein>
    <submittedName>
        <fullName evidence="2">Uncharacterized protein</fullName>
    </submittedName>
</protein>
<sequence length="154" mass="16617">MIMLQTPEQFTCRDRTVRMASCLVKFAYPLLLLVALMALGVDCRASSSSSSSADHLPSDADRDQQVSRVARSPQQPQGFPNFPPPQFPFGNPEIVSQDTQSDKNGFAQTTIYKYPNGMGSSSVSTSYSGSSRMTSTGGALLLGAAFAVCWKLLH</sequence>
<reference evidence="2" key="2">
    <citation type="submission" date="2022-08" db="UniProtKB">
        <authorList>
            <consortium name="EnsemblMetazoa"/>
        </authorList>
    </citation>
    <scope>IDENTIFICATION</scope>
    <source>
        <strain evidence="2">STECLA/ALBI9_A</strain>
    </source>
</reference>
<accession>A0A182FDT9</accession>
<reference evidence="2 3" key="1">
    <citation type="journal article" date="2017" name="G3 (Bethesda)">
        <title>The Physical Genome Mapping of Anopheles albimanus Corrected Scaffold Misassemblies and Identified Interarm Rearrangements in Genus Anopheles.</title>
        <authorList>
            <person name="Artemov G.N."/>
            <person name="Peery A.N."/>
            <person name="Jiang X."/>
            <person name="Tu Z."/>
            <person name="Stegniy V.N."/>
            <person name="Sharakhova M.V."/>
            <person name="Sharakhov I.V."/>
        </authorList>
    </citation>
    <scope>NUCLEOTIDE SEQUENCE [LARGE SCALE GENOMIC DNA]</scope>
    <source>
        <strain evidence="2 3">ALBI9_A</strain>
    </source>
</reference>
<name>A0A182FDT9_ANOAL</name>
<organism evidence="2 3">
    <name type="scientific">Anopheles albimanus</name>
    <name type="common">New world malaria mosquito</name>
    <dbReference type="NCBI Taxonomy" id="7167"/>
    <lineage>
        <taxon>Eukaryota</taxon>
        <taxon>Metazoa</taxon>
        <taxon>Ecdysozoa</taxon>
        <taxon>Arthropoda</taxon>
        <taxon>Hexapoda</taxon>
        <taxon>Insecta</taxon>
        <taxon>Pterygota</taxon>
        <taxon>Neoptera</taxon>
        <taxon>Endopterygota</taxon>
        <taxon>Diptera</taxon>
        <taxon>Nematocera</taxon>
        <taxon>Culicoidea</taxon>
        <taxon>Culicidae</taxon>
        <taxon>Anophelinae</taxon>
        <taxon>Anopheles</taxon>
    </lineage>
</organism>
<feature type="compositionally biased region" description="Basic and acidic residues" evidence="1">
    <location>
        <begin position="56"/>
        <end position="65"/>
    </location>
</feature>
<dbReference type="AlphaFoldDB" id="A0A182FDT9"/>
<evidence type="ECO:0000313" key="3">
    <source>
        <dbReference type="Proteomes" id="UP000069272"/>
    </source>
</evidence>
<keyword evidence="3" id="KW-1185">Reference proteome</keyword>
<feature type="region of interest" description="Disordered" evidence="1">
    <location>
        <begin position="48"/>
        <end position="100"/>
    </location>
</feature>
<evidence type="ECO:0000313" key="2">
    <source>
        <dbReference type="EnsemblMetazoa" id="AALB004680-PA"/>
    </source>
</evidence>
<dbReference type="Proteomes" id="UP000069272">
    <property type="component" value="Chromosome 3L"/>
</dbReference>
<dbReference type="VEuPathDB" id="VectorBase:AALB20_037907"/>
<dbReference type="VEuPathDB" id="VectorBase:AALB004680"/>
<dbReference type="EnsemblMetazoa" id="AALB004680-RA">
    <property type="protein sequence ID" value="AALB004680-PA"/>
    <property type="gene ID" value="AALB004680"/>
</dbReference>